<reference evidence="1 2" key="1">
    <citation type="journal article" date="2012" name="Genome Biol.">
        <title>The genome of the polar eukaryotic microalga coccomyxa subellipsoidea reveals traits of cold adaptation.</title>
        <authorList>
            <person name="Blanc G."/>
            <person name="Agarkova I."/>
            <person name="Grimwood J."/>
            <person name="Kuo A."/>
            <person name="Brueggeman A."/>
            <person name="Dunigan D."/>
            <person name="Gurnon J."/>
            <person name="Ladunga I."/>
            <person name="Lindquist E."/>
            <person name="Lucas S."/>
            <person name="Pangilinan J."/>
            <person name="Proschold T."/>
            <person name="Salamov A."/>
            <person name="Schmutz J."/>
            <person name="Weeks D."/>
            <person name="Yamada T."/>
            <person name="Claverie J.M."/>
            <person name="Grigoriev I."/>
            <person name="Van Etten J."/>
            <person name="Lomsadze A."/>
            <person name="Borodovsky M."/>
        </authorList>
    </citation>
    <scope>NUCLEOTIDE SEQUENCE [LARGE SCALE GENOMIC DNA]</scope>
    <source>
        <strain evidence="1 2">C-169</strain>
    </source>
</reference>
<dbReference type="AlphaFoldDB" id="I0YQU1"/>
<dbReference type="RefSeq" id="XP_005645304.1">
    <property type="nucleotide sequence ID" value="XM_005645247.1"/>
</dbReference>
<name>I0YQU1_COCSC</name>
<accession>I0YQU1</accession>
<proteinExistence type="predicted"/>
<keyword evidence="2" id="KW-1185">Reference proteome</keyword>
<dbReference type="KEGG" id="csl:COCSUDRAFT_33884"/>
<evidence type="ECO:0000313" key="1">
    <source>
        <dbReference type="EMBL" id="EIE20760.1"/>
    </source>
</evidence>
<dbReference type="EMBL" id="AGSI01000014">
    <property type="protein sequence ID" value="EIE20760.1"/>
    <property type="molecule type" value="Genomic_DNA"/>
</dbReference>
<feature type="non-terminal residue" evidence="1">
    <location>
        <position position="55"/>
    </location>
</feature>
<comment type="caution">
    <text evidence="1">The sequence shown here is derived from an EMBL/GenBank/DDBJ whole genome shotgun (WGS) entry which is preliminary data.</text>
</comment>
<sequence>MRAAAPAPGTAALPPGPVLDWRMEETCADRRVFLGWGCFGAGRRWRMLWVQSQIL</sequence>
<gene>
    <name evidence="1" type="ORF">COCSUDRAFT_33884</name>
</gene>
<organism evidence="1 2">
    <name type="scientific">Coccomyxa subellipsoidea (strain C-169)</name>
    <name type="common">Green microalga</name>
    <dbReference type="NCBI Taxonomy" id="574566"/>
    <lineage>
        <taxon>Eukaryota</taxon>
        <taxon>Viridiplantae</taxon>
        <taxon>Chlorophyta</taxon>
        <taxon>core chlorophytes</taxon>
        <taxon>Trebouxiophyceae</taxon>
        <taxon>Trebouxiophyceae incertae sedis</taxon>
        <taxon>Coccomyxaceae</taxon>
        <taxon>Coccomyxa</taxon>
        <taxon>Coccomyxa subellipsoidea</taxon>
    </lineage>
</organism>
<evidence type="ECO:0000313" key="2">
    <source>
        <dbReference type="Proteomes" id="UP000007264"/>
    </source>
</evidence>
<protein>
    <submittedName>
        <fullName evidence="1">Uncharacterized protein</fullName>
    </submittedName>
</protein>
<dbReference type="Proteomes" id="UP000007264">
    <property type="component" value="Unassembled WGS sequence"/>
</dbReference>
<dbReference type="GeneID" id="17038739"/>